<comment type="caution">
    <text evidence="5">The sequence shown here is derived from an EMBL/GenBank/DDBJ whole genome shotgun (WGS) entry which is preliminary data.</text>
</comment>
<accession>X0YWH9</accession>
<proteinExistence type="inferred from homology"/>
<name>X0YWH9_9ZZZZ</name>
<dbReference type="SUPFAM" id="SSF51735">
    <property type="entry name" value="NAD(P)-binding Rossmann-fold domains"/>
    <property type="match status" value="1"/>
</dbReference>
<dbReference type="EMBL" id="BART01006275">
    <property type="protein sequence ID" value="GAG60550.1"/>
    <property type="molecule type" value="Genomic_DNA"/>
</dbReference>
<dbReference type="PANTHER" id="PTHR43761">
    <property type="entry name" value="D-ISOMER SPECIFIC 2-HYDROXYACID DEHYDROGENASE FAMILY PROTEIN (AFU_ORTHOLOGUE AFUA_1G13630)"/>
    <property type="match status" value="1"/>
</dbReference>
<keyword evidence="2" id="KW-0560">Oxidoreductase</keyword>
<evidence type="ECO:0000256" key="2">
    <source>
        <dbReference type="ARBA" id="ARBA00023002"/>
    </source>
</evidence>
<evidence type="ECO:0000256" key="1">
    <source>
        <dbReference type="ARBA" id="ARBA00005854"/>
    </source>
</evidence>
<protein>
    <recommendedName>
        <fullName evidence="4">D-isomer specific 2-hydroxyacid dehydrogenase NAD-binding domain-containing protein</fullName>
    </recommendedName>
</protein>
<dbReference type="PANTHER" id="PTHR43761:SF1">
    <property type="entry name" value="D-ISOMER SPECIFIC 2-HYDROXYACID DEHYDROGENASE CATALYTIC DOMAIN-CONTAINING PROTEIN-RELATED"/>
    <property type="match status" value="1"/>
</dbReference>
<gene>
    <name evidence="5" type="ORF">S01H4_14304</name>
</gene>
<dbReference type="GO" id="GO:0051287">
    <property type="term" value="F:NAD binding"/>
    <property type="evidence" value="ECO:0007669"/>
    <property type="project" value="InterPro"/>
</dbReference>
<comment type="similarity">
    <text evidence="1">Belongs to the D-isomer specific 2-hydroxyacid dehydrogenase family.</text>
</comment>
<evidence type="ECO:0000256" key="3">
    <source>
        <dbReference type="ARBA" id="ARBA00023027"/>
    </source>
</evidence>
<sequence>MRLLATRRNRSLHDPEVDLLNVKLTDFNTVLRESDFISLHVPLNDETRGMIGPKELAMMKPGSALINTSRGALVDEKAMAESIRSGHLTGAGLDTFRDIDVHASEEDQRPEHPLLELRTVALTPHVAAFSVESAREVGVGAVENVASVLSGQWPRRDRIVNPDVIPRFNLVSH</sequence>
<dbReference type="InterPro" id="IPR006140">
    <property type="entry name" value="D-isomer_DH_NAD-bd"/>
</dbReference>
<dbReference type="InterPro" id="IPR036291">
    <property type="entry name" value="NAD(P)-bd_dom_sf"/>
</dbReference>
<evidence type="ECO:0000259" key="4">
    <source>
        <dbReference type="Pfam" id="PF02826"/>
    </source>
</evidence>
<dbReference type="InterPro" id="IPR029753">
    <property type="entry name" value="D-isomer_DH_CS"/>
</dbReference>
<dbReference type="GO" id="GO:0016491">
    <property type="term" value="F:oxidoreductase activity"/>
    <property type="evidence" value="ECO:0007669"/>
    <property type="project" value="UniProtKB-KW"/>
</dbReference>
<dbReference type="Gene3D" id="3.40.50.720">
    <property type="entry name" value="NAD(P)-binding Rossmann-like Domain"/>
    <property type="match status" value="2"/>
</dbReference>
<organism evidence="5">
    <name type="scientific">marine sediment metagenome</name>
    <dbReference type="NCBI Taxonomy" id="412755"/>
    <lineage>
        <taxon>unclassified sequences</taxon>
        <taxon>metagenomes</taxon>
        <taxon>ecological metagenomes</taxon>
    </lineage>
</organism>
<reference evidence="5" key="1">
    <citation type="journal article" date="2014" name="Front. Microbiol.">
        <title>High frequency of phylogenetically diverse reductive dehalogenase-homologous genes in deep subseafloor sedimentary metagenomes.</title>
        <authorList>
            <person name="Kawai M."/>
            <person name="Futagami T."/>
            <person name="Toyoda A."/>
            <person name="Takaki Y."/>
            <person name="Nishi S."/>
            <person name="Hori S."/>
            <person name="Arai W."/>
            <person name="Tsubouchi T."/>
            <person name="Morono Y."/>
            <person name="Uchiyama I."/>
            <person name="Ito T."/>
            <person name="Fujiyama A."/>
            <person name="Inagaki F."/>
            <person name="Takami H."/>
        </authorList>
    </citation>
    <scope>NUCLEOTIDE SEQUENCE</scope>
    <source>
        <strain evidence="5">Expedition CK06-06</strain>
    </source>
</reference>
<dbReference type="AlphaFoldDB" id="X0YWH9"/>
<dbReference type="InterPro" id="IPR050418">
    <property type="entry name" value="D-iso_2-hydroxyacid_DH_PdxB"/>
</dbReference>
<keyword evidence="3" id="KW-0520">NAD</keyword>
<dbReference type="Pfam" id="PF02826">
    <property type="entry name" value="2-Hacid_dh_C"/>
    <property type="match status" value="1"/>
</dbReference>
<dbReference type="PROSITE" id="PS00670">
    <property type="entry name" value="D_2_HYDROXYACID_DH_2"/>
    <property type="match status" value="1"/>
</dbReference>
<evidence type="ECO:0000313" key="5">
    <source>
        <dbReference type="EMBL" id="GAG60550.1"/>
    </source>
</evidence>
<feature type="domain" description="D-isomer specific 2-hydroxyacid dehydrogenase NAD-binding" evidence="4">
    <location>
        <begin position="2"/>
        <end position="127"/>
    </location>
</feature>